<comment type="caution">
    <text evidence="2">The sequence shown here is derived from an EMBL/GenBank/DDBJ whole genome shotgun (WGS) entry which is preliminary data.</text>
</comment>
<gene>
    <name evidence="2" type="ORF">INT46_010917</name>
</gene>
<organism evidence="2 3">
    <name type="scientific">Mucor plumbeus</name>
    <dbReference type="NCBI Taxonomy" id="97098"/>
    <lineage>
        <taxon>Eukaryota</taxon>
        <taxon>Fungi</taxon>
        <taxon>Fungi incertae sedis</taxon>
        <taxon>Mucoromycota</taxon>
        <taxon>Mucoromycotina</taxon>
        <taxon>Mucoromycetes</taxon>
        <taxon>Mucorales</taxon>
        <taxon>Mucorineae</taxon>
        <taxon>Mucoraceae</taxon>
        <taxon>Mucor</taxon>
    </lineage>
</organism>
<evidence type="ECO:0000313" key="3">
    <source>
        <dbReference type="Proteomes" id="UP000650833"/>
    </source>
</evidence>
<dbReference type="OrthoDB" id="509821at2759"/>
<sequence length="440" mass="50166">MPYSSYNSYILQTNGGTIGALFAVNYIAFVWKFRLLAYILSFRLIILAEFILFCLCVCNVWRASRNSVYPILSSINLPFQNIAFAPGPLLTTIRNVFRFLRAEFTSSNQPAPPAPSTQTPVAPLQNLKDDTQFISLFSKGYTLPPQPSNIPAVKPFTVNPLAPTHSLKNIFNQPSSASMINEMDIAKAGLQSYGEIETVKPVINFTNSGAPITKQQTLPKLRYTPCVQPPLQPTTHRERLLWFLSPTPEIVDDFRIEQMIDLQKNWNRYNDRTSRVYYDKMTSVLLKKIFVPLSKSIDFYNEMLTPRNRTVADCPAATVLLSMVMPTTQNVEFTLPEIEDLINVDGHTTVDGRKYVLNRIKDLASSSRMQTYRFLPTVTGMPTDATIIMHVFQQYLYLKEPYAIPPLIPFEGDMFKFLLVYIKITPELDHWNVFDLSDQL</sequence>
<keyword evidence="1" id="KW-1133">Transmembrane helix</keyword>
<feature type="transmembrane region" description="Helical" evidence="1">
    <location>
        <begin position="35"/>
        <end position="62"/>
    </location>
</feature>
<accession>A0A8H7QI42</accession>
<dbReference type="AlphaFoldDB" id="A0A8H7QI42"/>
<protein>
    <submittedName>
        <fullName evidence="2">Uncharacterized protein</fullName>
    </submittedName>
</protein>
<name>A0A8H7QI42_9FUNG</name>
<reference evidence="2" key="1">
    <citation type="submission" date="2020-12" db="EMBL/GenBank/DDBJ databases">
        <title>Metabolic potential, ecology and presence of endohyphal bacteria is reflected in genomic diversity of Mucoromycotina.</title>
        <authorList>
            <person name="Muszewska A."/>
            <person name="Okrasinska A."/>
            <person name="Steczkiewicz K."/>
            <person name="Drgas O."/>
            <person name="Orlowska M."/>
            <person name="Perlinska-Lenart U."/>
            <person name="Aleksandrzak-Piekarczyk T."/>
            <person name="Szatraj K."/>
            <person name="Zielenkiewicz U."/>
            <person name="Pilsyk S."/>
            <person name="Malc E."/>
            <person name="Mieczkowski P."/>
            <person name="Kruszewska J.S."/>
            <person name="Biernat P."/>
            <person name="Pawlowska J."/>
        </authorList>
    </citation>
    <scope>NUCLEOTIDE SEQUENCE</scope>
    <source>
        <strain evidence="2">CBS 226.32</strain>
    </source>
</reference>
<keyword evidence="1" id="KW-0472">Membrane</keyword>
<dbReference type="EMBL" id="JAEPRC010000761">
    <property type="protein sequence ID" value="KAG2192073.1"/>
    <property type="molecule type" value="Genomic_DNA"/>
</dbReference>
<proteinExistence type="predicted"/>
<feature type="transmembrane region" description="Helical" evidence="1">
    <location>
        <begin position="6"/>
        <end position="28"/>
    </location>
</feature>
<keyword evidence="3" id="KW-1185">Reference proteome</keyword>
<evidence type="ECO:0000313" key="2">
    <source>
        <dbReference type="EMBL" id="KAG2192073.1"/>
    </source>
</evidence>
<keyword evidence="1" id="KW-0812">Transmembrane</keyword>
<dbReference type="Proteomes" id="UP000650833">
    <property type="component" value="Unassembled WGS sequence"/>
</dbReference>
<evidence type="ECO:0000256" key="1">
    <source>
        <dbReference type="SAM" id="Phobius"/>
    </source>
</evidence>